<protein>
    <submittedName>
        <fullName evidence="2">Uncharacterized protein</fullName>
    </submittedName>
</protein>
<dbReference type="EMBL" id="JACETU010000014">
    <property type="protein sequence ID" value="KAF7416030.1"/>
    <property type="molecule type" value="Genomic_DNA"/>
</dbReference>
<proteinExistence type="predicted"/>
<comment type="caution">
    <text evidence="2">The sequence shown here is derived from an EMBL/GenBank/DDBJ whole genome shotgun (WGS) entry which is preliminary data.</text>
</comment>
<evidence type="ECO:0000313" key="2">
    <source>
        <dbReference type="EMBL" id="KAF7416030.1"/>
    </source>
</evidence>
<feature type="non-terminal residue" evidence="2">
    <location>
        <position position="85"/>
    </location>
</feature>
<reference evidence="2" key="1">
    <citation type="submission" date="2019-07" db="EMBL/GenBank/DDBJ databases">
        <authorList>
            <person name="Palmer J.M."/>
        </authorList>
    </citation>
    <scope>NUCLEOTIDE SEQUENCE</scope>
    <source>
        <strain evidence="2">PC9</strain>
    </source>
</reference>
<evidence type="ECO:0000256" key="1">
    <source>
        <dbReference type="SAM" id="MobiDB-lite"/>
    </source>
</evidence>
<evidence type="ECO:0000313" key="3">
    <source>
        <dbReference type="Proteomes" id="UP000623687"/>
    </source>
</evidence>
<dbReference type="GeneID" id="59372592"/>
<dbReference type="AlphaFoldDB" id="A0A8H6ZGG8"/>
<feature type="region of interest" description="Disordered" evidence="1">
    <location>
        <begin position="1"/>
        <end position="24"/>
    </location>
</feature>
<feature type="region of interest" description="Disordered" evidence="1">
    <location>
        <begin position="48"/>
        <end position="85"/>
    </location>
</feature>
<dbReference type="VEuPathDB" id="FungiDB:PC9H_002774"/>
<accession>A0A8H6ZGG8</accession>
<gene>
    <name evidence="2" type="ORF">PC9H_002774</name>
</gene>
<feature type="compositionally biased region" description="Basic and acidic residues" evidence="1">
    <location>
        <begin position="1"/>
        <end position="14"/>
    </location>
</feature>
<keyword evidence="3" id="KW-1185">Reference proteome</keyword>
<dbReference type="RefSeq" id="XP_036625578.1">
    <property type="nucleotide sequence ID" value="XM_036772386.1"/>
</dbReference>
<organism evidence="2 3">
    <name type="scientific">Pleurotus ostreatus</name>
    <name type="common">Oyster mushroom</name>
    <name type="synonym">White-rot fungus</name>
    <dbReference type="NCBI Taxonomy" id="5322"/>
    <lineage>
        <taxon>Eukaryota</taxon>
        <taxon>Fungi</taxon>
        <taxon>Dikarya</taxon>
        <taxon>Basidiomycota</taxon>
        <taxon>Agaricomycotina</taxon>
        <taxon>Agaricomycetes</taxon>
        <taxon>Agaricomycetidae</taxon>
        <taxon>Agaricales</taxon>
        <taxon>Pleurotineae</taxon>
        <taxon>Pleurotaceae</taxon>
        <taxon>Pleurotus</taxon>
    </lineage>
</organism>
<sequence>MSDRKPGCVRKGPERGSNAGTGTGATQLFIELQVLGCPWRFTFETGLENGGSASDHGESSGARSIGLVCGIDGHGQGGNVDDDEE</sequence>
<name>A0A8H6ZGG8_PLEOS</name>
<dbReference type="Proteomes" id="UP000623687">
    <property type="component" value="Unassembled WGS sequence"/>
</dbReference>